<dbReference type="GO" id="GO:0006606">
    <property type="term" value="P:protein import into nucleus"/>
    <property type="evidence" value="ECO:0007669"/>
    <property type="project" value="TreeGrafter"/>
</dbReference>
<evidence type="ECO:0000313" key="4">
    <source>
        <dbReference type="Proteomes" id="UP000615446"/>
    </source>
</evidence>
<comment type="similarity">
    <text evidence="1">Belongs to the nuclear import and ribosome assembly adapter family.</text>
</comment>
<accession>A0A8H3QFM3</accession>
<evidence type="ECO:0000259" key="2">
    <source>
        <dbReference type="Pfam" id="PF25567"/>
    </source>
</evidence>
<gene>
    <name evidence="3" type="ORF">RCL2_000487500</name>
</gene>
<reference evidence="3" key="1">
    <citation type="submission" date="2019-10" db="EMBL/GenBank/DDBJ databases">
        <title>Conservation and host-specific expression of non-tandemly repeated heterogenous ribosome RNA gene in arbuscular mycorrhizal fungi.</title>
        <authorList>
            <person name="Maeda T."/>
            <person name="Kobayashi Y."/>
            <person name="Nakagawa T."/>
            <person name="Ezawa T."/>
            <person name="Yamaguchi K."/>
            <person name="Bino T."/>
            <person name="Nishimoto Y."/>
            <person name="Shigenobu S."/>
            <person name="Kawaguchi M."/>
        </authorList>
    </citation>
    <scope>NUCLEOTIDE SEQUENCE</scope>
    <source>
        <strain evidence="3">HR1</strain>
    </source>
</reference>
<dbReference type="AlphaFoldDB" id="A0A8H3QFM3"/>
<organism evidence="3 4">
    <name type="scientific">Rhizophagus clarus</name>
    <dbReference type="NCBI Taxonomy" id="94130"/>
    <lineage>
        <taxon>Eukaryota</taxon>
        <taxon>Fungi</taxon>
        <taxon>Fungi incertae sedis</taxon>
        <taxon>Mucoromycota</taxon>
        <taxon>Glomeromycotina</taxon>
        <taxon>Glomeromycetes</taxon>
        <taxon>Glomerales</taxon>
        <taxon>Glomeraceae</taxon>
        <taxon>Rhizophagus</taxon>
    </lineage>
</organism>
<dbReference type="CDD" id="cd13394">
    <property type="entry name" value="Syo1_like"/>
    <property type="match status" value="1"/>
</dbReference>
<dbReference type="PANTHER" id="PTHR13347">
    <property type="entry name" value="HEAT REPEAT-CONTAINING PROTEIN 3"/>
    <property type="match status" value="1"/>
</dbReference>
<dbReference type="InterPro" id="IPR057990">
    <property type="entry name" value="TPR_SYO1"/>
</dbReference>
<comment type="caution">
    <text evidence="3">The sequence shown here is derived from an EMBL/GenBank/DDBJ whole genome shotgun (WGS) entry which is preliminary data.</text>
</comment>
<dbReference type="GO" id="GO:0051082">
    <property type="term" value="F:unfolded protein binding"/>
    <property type="evidence" value="ECO:0007669"/>
    <property type="project" value="TreeGrafter"/>
</dbReference>
<dbReference type="Pfam" id="PF25567">
    <property type="entry name" value="TPR_SYO1"/>
    <property type="match status" value="1"/>
</dbReference>
<evidence type="ECO:0000313" key="3">
    <source>
        <dbReference type="EMBL" id="GES77511.1"/>
    </source>
</evidence>
<dbReference type="InterPro" id="IPR011989">
    <property type="entry name" value="ARM-like"/>
</dbReference>
<dbReference type="OrthoDB" id="288703at2759"/>
<dbReference type="Proteomes" id="UP000615446">
    <property type="component" value="Unassembled WGS sequence"/>
</dbReference>
<protein>
    <submittedName>
        <fullName evidence="3">ARM repeat-containing protein</fullName>
    </submittedName>
</protein>
<dbReference type="PANTHER" id="PTHR13347:SF1">
    <property type="entry name" value="HEAT REPEAT-CONTAINING PROTEIN 3"/>
    <property type="match status" value="1"/>
</dbReference>
<feature type="domain" description="SYO1-like TPR repeats" evidence="2">
    <location>
        <begin position="424"/>
        <end position="696"/>
    </location>
</feature>
<sequence length="747" mass="84811">MGRVPNKKKFKIAKSSMSSIINYDIETENEIDNNINDSQASRSSDVLPVIKQLSSADPTERAWAASCASNLIAGEEKIRRLLLSKDIIRLLIDRLTDNVYEVIYECVGTLRNLTVIGEYEIRAEMFNKDILTPLTLLISKISIIIDNLLKGISYESDPIEGARKNIWMFTENIICILWALSETSQKILRRINNMNIVPFLMAFFTQVEKIPLKTLVAAAQCLHTITDDNSDIHSQFEQNPQYLQTLMNVLNLEITTNLNDDHILIKVLCCGVILNLNSVIVSPVSRTDFDMCINDYLKSCLNYDIENAANEAKEVSSNIRIVDSVTNHPKDDLPTVEEEKLISINSKLTILQLVLELLAKMCLECFSQDDDNLQDEMQNDDEIGINDSFAENKTVDLDVQMSNTHDQSFLNGSEHPILNMFATDIISDLIRLSRPTSLSYPEQLGHNVIPVKSVVPTITDSLAMVHLRAVECMNNFFLTMVDIVEEKWWFVKHRDAAKYTWTRLVEVANQVAGKGIKVGAEDPGQKMRGTVLEALVGCLWTLARGLNGEVPLAENQIQAFIQCYKSTISESMRVKLIGTLGVIAKRQNAIEDNKLIGTFIIGIVRNLSDLSRMDSLSIECIAESLNAIYDIYADKDFDYDEPVFVREGYLHVLESIVDNVHKITKSIDEKESREQRLLMDEVYINLVAFIKYKKDEQFIKGTELRLLTYEKKKVQKLLIEIPIKVNDRLAFILYNRLWATLFCLING</sequence>
<dbReference type="InterPro" id="IPR052616">
    <property type="entry name" value="SYO1-like"/>
</dbReference>
<evidence type="ECO:0000256" key="1">
    <source>
        <dbReference type="ARBA" id="ARBA00049983"/>
    </source>
</evidence>
<dbReference type="Gene3D" id="1.25.10.10">
    <property type="entry name" value="Leucine-rich Repeat Variant"/>
    <property type="match status" value="1"/>
</dbReference>
<proteinExistence type="inferred from homology"/>
<dbReference type="GO" id="GO:0042273">
    <property type="term" value="P:ribosomal large subunit biogenesis"/>
    <property type="evidence" value="ECO:0007669"/>
    <property type="project" value="TreeGrafter"/>
</dbReference>
<dbReference type="InterPro" id="IPR016024">
    <property type="entry name" value="ARM-type_fold"/>
</dbReference>
<dbReference type="SUPFAM" id="SSF48371">
    <property type="entry name" value="ARM repeat"/>
    <property type="match status" value="1"/>
</dbReference>
<dbReference type="EMBL" id="BLAL01000030">
    <property type="protein sequence ID" value="GES77511.1"/>
    <property type="molecule type" value="Genomic_DNA"/>
</dbReference>
<name>A0A8H3QFM3_9GLOM</name>